<accession>A0A9D2JZ67</accession>
<dbReference type="InterPro" id="IPR038157">
    <property type="entry name" value="FeoA_core_dom"/>
</dbReference>
<evidence type="ECO:0000256" key="5">
    <source>
        <dbReference type="ARBA" id="ARBA00022491"/>
    </source>
</evidence>
<comment type="subunit">
    <text evidence="3">Homodimer.</text>
</comment>
<dbReference type="InterPro" id="IPR036421">
    <property type="entry name" value="Fe_dep_repressor_sf"/>
</dbReference>
<evidence type="ECO:0000256" key="8">
    <source>
        <dbReference type="ARBA" id="ARBA00023159"/>
    </source>
</evidence>
<protein>
    <recommendedName>
        <fullName evidence="11">Manganese transport regulator</fullName>
    </recommendedName>
</protein>
<dbReference type="InterPro" id="IPR022689">
    <property type="entry name" value="Iron_dep_repressor"/>
</dbReference>
<organism evidence="13 14">
    <name type="scientific">Candidatus Atopostipes pullistercoris</name>
    <dbReference type="NCBI Taxonomy" id="2838467"/>
    <lineage>
        <taxon>Bacteria</taxon>
        <taxon>Bacillati</taxon>
        <taxon>Bacillota</taxon>
        <taxon>Bacilli</taxon>
        <taxon>Lactobacillales</taxon>
        <taxon>Carnobacteriaceae</taxon>
        <taxon>Atopostipes</taxon>
    </lineage>
</organism>
<evidence type="ECO:0000256" key="3">
    <source>
        <dbReference type="ARBA" id="ARBA00011738"/>
    </source>
</evidence>
<dbReference type="GO" id="GO:0003677">
    <property type="term" value="F:DNA binding"/>
    <property type="evidence" value="ECO:0007669"/>
    <property type="project" value="UniProtKB-KW"/>
</dbReference>
<dbReference type="Pfam" id="PF04023">
    <property type="entry name" value="FeoA"/>
    <property type="match status" value="1"/>
</dbReference>
<keyword evidence="6" id="KW-0805">Transcription regulation</keyword>
<dbReference type="Gene3D" id="1.10.10.10">
    <property type="entry name" value="Winged helix-like DNA-binding domain superfamily/Winged helix DNA-binding domain"/>
    <property type="match status" value="1"/>
</dbReference>
<dbReference type="InterPro" id="IPR050536">
    <property type="entry name" value="DtxR_MntR_Metal-Reg"/>
</dbReference>
<keyword evidence="4" id="KW-0963">Cytoplasm</keyword>
<dbReference type="InterPro" id="IPR022687">
    <property type="entry name" value="HTH_DTXR"/>
</dbReference>
<dbReference type="SMART" id="SM00529">
    <property type="entry name" value="HTH_DTXR"/>
    <property type="match status" value="1"/>
</dbReference>
<keyword evidence="5" id="KW-0678">Repressor</keyword>
<sequence length="223" mass="25290">MSPNKEDYIKTIFSLSKENDIVSNKDIANKLSISAASVTDMISRLVKEGMLTHYPYKGVKLTETGIKTSNQLIRKHRLLEVFLYEKLGFKWNEVHQEADRLEHASSDKFIERLDKFLDYPTHDPHGGIIPNADGTVDTVSNTLLNLSDLEIGDHFLVREVSDDEDLLNYLHEKNFSLNKNYELKEADSYDGSITLKDIQTDTMLTISGKALSQIKVSLLSPND</sequence>
<evidence type="ECO:0000256" key="4">
    <source>
        <dbReference type="ARBA" id="ARBA00022490"/>
    </source>
</evidence>
<proteinExistence type="inferred from homology"/>
<feature type="domain" description="HTH dtxR-type" evidence="12">
    <location>
        <begin position="1"/>
        <end position="62"/>
    </location>
</feature>
<evidence type="ECO:0000256" key="1">
    <source>
        <dbReference type="ARBA" id="ARBA00004496"/>
    </source>
</evidence>
<dbReference type="InterPro" id="IPR036390">
    <property type="entry name" value="WH_DNA-bd_sf"/>
</dbReference>
<reference evidence="13" key="2">
    <citation type="submission" date="2021-04" db="EMBL/GenBank/DDBJ databases">
        <authorList>
            <person name="Gilroy R."/>
        </authorList>
    </citation>
    <scope>NUCLEOTIDE SEQUENCE</scope>
    <source>
        <strain evidence="13">CHK169-4300</strain>
    </source>
</reference>
<keyword evidence="10" id="KW-0464">Manganese</keyword>
<dbReference type="GO" id="GO:0046914">
    <property type="term" value="F:transition metal ion binding"/>
    <property type="evidence" value="ECO:0007669"/>
    <property type="project" value="InterPro"/>
</dbReference>
<dbReference type="AlphaFoldDB" id="A0A9D2JZ67"/>
<evidence type="ECO:0000313" key="14">
    <source>
        <dbReference type="Proteomes" id="UP000824106"/>
    </source>
</evidence>
<dbReference type="FunFam" id="1.10.60.10:FF:000004">
    <property type="entry name" value="DtxR family transcriptional regulator"/>
    <property type="match status" value="1"/>
</dbReference>
<dbReference type="SUPFAM" id="SSF46785">
    <property type="entry name" value="Winged helix' DNA-binding domain"/>
    <property type="match status" value="1"/>
</dbReference>
<gene>
    <name evidence="13" type="ORF">H9808_06250</name>
</gene>
<evidence type="ECO:0000313" key="13">
    <source>
        <dbReference type="EMBL" id="HIZ71349.1"/>
    </source>
</evidence>
<dbReference type="GO" id="GO:0005737">
    <property type="term" value="C:cytoplasm"/>
    <property type="evidence" value="ECO:0007669"/>
    <property type="project" value="UniProtKB-SubCell"/>
</dbReference>
<dbReference type="Gene3D" id="2.30.30.90">
    <property type="match status" value="1"/>
</dbReference>
<evidence type="ECO:0000259" key="12">
    <source>
        <dbReference type="PROSITE" id="PS50944"/>
    </source>
</evidence>
<dbReference type="PANTHER" id="PTHR33238">
    <property type="entry name" value="IRON (METAL) DEPENDENT REPRESSOR, DTXR FAMILY"/>
    <property type="match status" value="1"/>
</dbReference>
<evidence type="ECO:0000256" key="2">
    <source>
        <dbReference type="ARBA" id="ARBA00007871"/>
    </source>
</evidence>
<keyword evidence="8" id="KW-0010">Activator</keyword>
<dbReference type="PANTHER" id="PTHR33238:SF11">
    <property type="entry name" value="TRANSCRIPTIONAL REGULATOR MNTR"/>
    <property type="match status" value="1"/>
</dbReference>
<dbReference type="InterPro" id="IPR001367">
    <property type="entry name" value="Fe_dep_repressor"/>
</dbReference>
<name>A0A9D2JZ67_9LACT</name>
<dbReference type="InterPro" id="IPR007167">
    <property type="entry name" value="Fe-transptr_FeoA-like"/>
</dbReference>
<dbReference type="InterPro" id="IPR036388">
    <property type="entry name" value="WH-like_DNA-bd_sf"/>
</dbReference>
<dbReference type="Proteomes" id="UP000824106">
    <property type="component" value="Unassembled WGS sequence"/>
</dbReference>
<reference evidence="13" key="1">
    <citation type="journal article" date="2021" name="PeerJ">
        <title>Extensive microbial diversity within the chicken gut microbiome revealed by metagenomics and culture.</title>
        <authorList>
            <person name="Gilroy R."/>
            <person name="Ravi A."/>
            <person name="Getino M."/>
            <person name="Pursley I."/>
            <person name="Horton D.L."/>
            <person name="Alikhan N.F."/>
            <person name="Baker D."/>
            <person name="Gharbi K."/>
            <person name="Hall N."/>
            <person name="Watson M."/>
            <person name="Adriaenssens E.M."/>
            <person name="Foster-Nyarko E."/>
            <person name="Jarju S."/>
            <person name="Secka A."/>
            <person name="Antonio M."/>
            <person name="Oren A."/>
            <person name="Chaudhuri R.R."/>
            <person name="La Ragione R."/>
            <person name="Hildebrand F."/>
            <person name="Pallen M.J."/>
        </authorList>
    </citation>
    <scope>NUCLEOTIDE SEQUENCE</scope>
    <source>
        <strain evidence="13">CHK169-4300</strain>
    </source>
</reference>
<evidence type="ECO:0000256" key="6">
    <source>
        <dbReference type="ARBA" id="ARBA00023015"/>
    </source>
</evidence>
<comment type="similarity">
    <text evidence="2">Belongs to the DtxR/MntR family.</text>
</comment>
<dbReference type="PROSITE" id="PS50944">
    <property type="entry name" value="HTH_DTXR"/>
    <property type="match status" value="1"/>
</dbReference>
<keyword evidence="7" id="KW-0238">DNA-binding</keyword>
<dbReference type="SUPFAM" id="SSF47979">
    <property type="entry name" value="Iron-dependent repressor protein, dimerization domain"/>
    <property type="match status" value="1"/>
</dbReference>
<evidence type="ECO:0000256" key="9">
    <source>
        <dbReference type="ARBA" id="ARBA00023163"/>
    </source>
</evidence>
<evidence type="ECO:0000256" key="7">
    <source>
        <dbReference type="ARBA" id="ARBA00023125"/>
    </source>
</evidence>
<dbReference type="GO" id="GO:0046983">
    <property type="term" value="F:protein dimerization activity"/>
    <property type="evidence" value="ECO:0007669"/>
    <property type="project" value="InterPro"/>
</dbReference>
<dbReference type="EMBL" id="DXAZ01000098">
    <property type="protein sequence ID" value="HIZ71349.1"/>
    <property type="molecule type" value="Genomic_DNA"/>
</dbReference>
<evidence type="ECO:0000256" key="10">
    <source>
        <dbReference type="ARBA" id="ARBA00023211"/>
    </source>
</evidence>
<keyword evidence="9" id="KW-0804">Transcription</keyword>
<dbReference type="Pfam" id="PF01325">
    <property type="entry name" value="Fe_dep_repress"/>
    <property type="match status" value="1"/>
</dbReference>
<comment type="subcellular location">
    <subcellularLocation>
        <location evidence="1">Cytoplasm</location>
    </subcellularLocation>
</comment>
<dbReference type="Gene3D" id="1.10.60.10">
    <property type="entry name" value="Iron dependent repressor, metal binding and dimerisation domain"/>
    <property type="match status" value="1"/>
</dbReference>
<dbReference type="Pfam" id="PF02742">
    <property type="entry name" value="Fe_dep_repr_C"/>
    <property type="match status" value="1"/>
</dbReference>
<dbReference type="GO" id="GO:0003700">
    <property type="term" value="F:DNA-binding transcription factor activity"/>
    <property type="evidence" value="ECO:0007669"/>
    <property type="project" value="InterPro"/>
</dbReference>
<evidence type="ECO:0000256" key="11">
    <source>
        <dbReference type="ARBA" id="ARBA00032593"/>
    </source>
</evidence>
<comment type="caution">
    <text evidence="13">The sequence shown here is derived from an EMBL/GenBank/DDBJ whole genome shotgun (WGS) entry which is preliminary data.</text>
</comment>